<dbReference type="PIRSF" id="PIRSF006769">
    <property type="entry name" value="RibD"/>
    <property type="match status" value="1"/>
</dbReference>
<evidence type="ECO:0000313" key="18">
    <source>
        <dbReference type="EMBL" id="OMH41295.1"/>
    </source>
</evidence>
<dbReference type="InterPro" id="IPR024072">
    <property type="entry name" value="DHFR-like_dom_sf"/>
</dbReference>
<feature type="domain" description="CMP/dCMP-type deaminase" evidence="17">
    <location>
        <begin position="1"/>
        <end position="122"/>
    </location>
</feature>
<feature type="binding site" evidence="15">
    <location>
        <position position="153"/>
    </location>
    <ligand>
        <name>NADP(+)</name>
        <dbReference type="ChEBI" id="CHEBI:58349"/>
    </ligand>
</feature>
<comment type="pathway">
    <text evidence="2 13">Cofactor biosynthesis; riboflavin biosynthesis; 5-amino-6-(D-ribitylamino)uracil from GTP: step 2/4.</text>
</comment>
<evidence type="ECO:0000256" key="13">
    <source>
        <dbReference type="PIRNR" id="PIRNR006769"/>
    </source>
</evidence>
<feature type="binding site" evidence="15">
    <location>
        <begin position="295"/>
        <end position="301"/>
    </location>
    <ligand>
        <name>NADP(+)</name>
        <dbReference type="ChEBI" id="CHEBI:58349"/>
    </ligand>
</feature>
<reference evidence="18 19" key="1">
    <citation type="submission" date="2016-10" db="EMBL/GenBank/DDBJ databases">
        <title>Genome sequence of a sulfur-reducing bacterium Desulfurobacterium indicum K6013.</title>
        <authorList>
            <person name="Cao J."/>
            <person name="Shao Z."/>
            <person name="Alain K."/>
            <person name="Jebbar M."/>
        </authorList>
    </citation>
    <scope>NUCLEOTIDE SEQUENCE [LARGE SCALE GENOMIC DNA]</scope>
    <source>
        <strain evidence="18 19">K6013</strain>
    </source>
</reference>
<dbReference type="GO" id="GO:0008835">
    <property type="term" value="F:diaminohydroxyphosphoribosylaminopyrimidine deaminase activity"/>
    <property type="evidence" value="ECO:0007669"/>
    <property type="project" value="UniProtKB-EC"/>
</dbReference>
<comment type="similarity">
    <text evidence="5 13">In the C-terminal section; belongs to the HTP reductase family.</text>
</comment>
<dbReference type="GO" id="GO:0009231">
    <property type="term" value="P:riboflavin biosynthetic process"/>
    <property type="evidence" value="ECO:0007669"/>
    <property type="project" value="UniProtKB-UniPathway"/>
</dbReference>
<feature type="binding site" evidence="16">
    <location>
        <position position="50"/>
    </location>
    <ligand>
        <name>Zn(2+)</name>
        <dbReference type="ChEBI" id="CHEBI:29105"/>
        <note>catalytic</note>
    </ligand>
</feature>
<feature type="binding site" evidence="15">
    <location>
        <position position="199"/>
    </location>
    <ligand>
        <name>NADP(+)</name>
        <dbReference type="ChEBI" id="CHEBI:58349"/>
    </ligand>
</feature>
<feature type="binding site" evidence="15">
    <location>
        <position position="221"/>
    </location>
    <ligand>
        <name>NADP(+)</name>
        <dbReference type="ChEBI" id="CHEBI:58349"/>
    </ligand>
</feature>
<dbReference type="PANTHER" id="PTHR38011">
    <property type="entry name" value="DIHYDROFOLATE REDUCTASE FAMILY PROTEIN (AFU_ORTHOLOGUE AFUA_8G06820)"/>
    <property type="match status" value="1"/>
</dbReference>
<dbReference type="Gene3D" id="3.40.140.10">
    <property type="entry name" value="Cytidine Deaminase, domain 2"/>
    <property type="match status" value="1"/>
</dbReference>
<dbReference type="Proteomes" id="UP000187408">
    <property type="component" value="Unassembled WGS sequence"/>
</dbReference>
<dbReference type="GO" id="GO:0008703">
    <property type="term" value="F:5-amino-6-(5-phosphoribosylamino)uracil reductase activity"/>
    <property type="evidence" value="ECO:0007669"/>
    <property type="project" value="UniProtKB-EC"/>
</dbReference>
<feature type="active site" description="Proton donor" evidence="14">
    <location>
        <position position="52"/>
    </location>
</feature>
<name>A0A1R1MNA4_9BACT</name>
<keyword evidence="8 13" id="KW-0378">Hydrolase</keyword>
<dbReference type="STRING" id="1914305.BLW93_01090"/>
<dbReference type="InterPro" id="IPR016193">
    <property type="entry name" value="Cytidine_deaminase-like"/>
</dbReference>
<dbReference type="SUPFAM" id="SSF53597">
    <property type="entry name" value="Dihydrofolate reductase-like"/>
    <property type="match status" value="1"/>
</dbReference>
<evidence type="ECO:0000256" key="15">
    <source>
        <dbReference type="PIRSR" id="PIRSR006769-2"/>
    </source>
</evidence>
<dbReference type="EC" id="1.1.1.193" evidence="13"/>
<dbReference type="Gene3D" id="3.40.430.10">
    <property type="entry name" value="Dihydrofolate Reductase, subunit A"/>
    <property type="match status" value="1"/>
</dbReference>
<feature type="binding site" evidence="16">
    <location>
        <position position="75"/>
    </location>
    <ligand>
        <name>Zn(2+)</name>
        <dbReference type="ChEBI" id="CHEBI:29105"/>
        <note>catalytic</note>
    </ligand>
</feature>
<keyword evidence="11 13" id="KW-0560">Oxidoreductase</keyword>
<comment type="caution">
    <text evidence="18">The sequence shown here is derived from an EMBL/GenBank/DDBJ whole genome shotgun (WGS) entry which is preliminary data.</text>
</comment>
<accession>A0A1R1MNA4</accession>
<keyword evidence="10 13" id="KW-0521">NADP</keyword>
<dbReference type="PANTHER" id="PTHR38011:SF7">
    <property type="entry name" value="2,5-DIAMINO-6-RIBOSYLAMINO-4(3H)-PYRIMIDINONE 5'-PHOSPHATE REDUCTASE"/>
    <property type="match status" value="1"/>
</dbReference>
<dbReference type="PROSITE" id="PS00903">
    <property type="entry name" value="CYT_DCMP_DEAMINASES_1"/>
    <property type="match status" value="1"/>
</dbReference>
<comment type="pathway">
    <text evidence="3 13">Cofactor biosynthesis; riboflavin biosynthesis; 5-amino-6-(D-ribitylamino)uracil from GTP: step 3/4.</text>
</comment>
<evidence type="ECO:0000256" key="8">
    <source>
        <dbReference type="ARBA" id="ARBA00022801"/>
    </source>
</evidence>
<dbReference type="UniPathway" id="UPA00275">
    <property type="reaction ID" value="UER00401"/>
</dbReference>
<dbReference type="EC" id="3.5.4.26" evidence="13"/>
<sequence length="357" mass="39047">MNDDRYMGIAIEEALRGKGKTLPNPSVGAVIAKNGKIISTGFHEKAGMPHAEALAIEKAGENARNATLYVTLEPCNHYGKTPPCTEKIIKAGIKRVVIGVKDPNPVASGGIERLKKSGIEVTVGVKEKECKELIDDFTVLLKKKRTFCSLKLAMTLDGKIAKKDGSSKWITGEQSRRLVHRLRAIHNGVMVGIGTVLKDDPLLNVRLVSAEEQPKAIVIDTSLKIPVHAKLVKERAKELIIITTERALLSYKSGILKDLGVTLIPVEEDETGINMEAALKSLKEIGIYSVMCEGGSKLAYSLMNKNLTDKFYLFYAPKFFGEGIPPLNGGELYKKVSIFDIEPVGDDFLIKAYPEDS</sequence>
<comment type="similarity">
    <text evidence="4 13">In the N-terminal section; belongs to the cytidine and deoxycytidylate deaminase family.</text>
</comment>
<evidence type="ECO:0000256" key="10">
    <source>
        <dbReference type="ARBA" id="ARBA00022857"/>
    </source>
</evidence>
<proteinExistence type="inferred from homology"/>
<evidence type="ECO:0000256" key="14">
    <source>
        <dbReference type="PIRSR" id="PIRSR006769-1"/>
    </source>
</evidence>
<keyword evidence="6 13" id="KW-0686">Riboflavin biosynthesis</keyword>
<keyword evidence="12" id="KW-0511">Multifunctional enzyme</keyword>
<keyword evidence="9 13" id="KW-0862">Zinc</keyword>
<dbReference type="NCBIfam" id="TIGR00227">
    <property type="entry name" value="ribD_Cterm"/>
    <property type="match status" value="1"/>
</dbReference>
<protein>
    <recommendedName>
        <fullName evidence="13">Riboflavin biosynthesis protein RibD</fullName>
    </recommendedName>
    <domain>
        <recommendedName>
            <fullName evidence="13">Diaminohydroxyphosphoribosylaminopyrimidine deaminase</fullName>
            <shortName evidence="13">DRAP deaminase</shortName>
            <ecNumber evidence="13">3.5.4.26</ecNumber>
        </recommendedName>
        <alternativeName>
            <fullName evidence="13">Riboflavin-specific deaminase</fullName>
        </alternativeName>
    </domain>
    <domain>
        <recommendedName>
            <fullName evidence="13">5-amino-6-(5-phosphoribosylamino)uracil reductase</fullName>
            <ecNumber evidence="13">1.1.1.193</ecNumber>
        </recommendedName>
        <alternativeName>
            <fullName evidence="13">HTP reductase</fullName>
        </alternativeName>
    </domain>
</protein>
<dbReference type="CDD" id="cd01284">
    <property type="entry name" value="Riboflavin_deaminase-reductase"/>
    <property type="match status" value="1"/>
</dbReference>
<dbReference type="PROSITE" id="PS51747">
    <property type="entry name" value="CYT_DCMP_DEAMINASES_2"/>
    <property type="match status" value="1"/>
</dbReference>
<feature type="binding site" evidence="15">
    <location>
        <position position="167"/>
    </location>
    <ligand>
        <name>substrate</name>
    </ligand>
</feature>
<evidence type="ECO:0000256" key="11">
    <source>
        <dbReference type="ARBA" id="ARBA00023002"/>
    </source>
</evidence>
<comment type="cofactor">
    <cofactor evidence="13 16">
        <name>Zn(2+)</name>
        <dbReference type="ChEBI" id="CHEBI:29105"/>
    </cofactor>
    <text evidence="13 16">Binds 1 zinc ion.</text>
</comment>
<evidence type="ECO:0000256" key="9">
    <source>
        <dbReference type="ARBA" id="ARBA00022833"/>
    </source>
</evidence>
<dbReference type="RefSeq" id="WP_076712267.1">
    <property type="nucleotide sequence ID" value="NZ_MOEN01000002.1"/>
</dbReference>
<keyword evidence="19" id="KW-1185">Reference proteome</keyword>
<comment type="catalytic activity">
    <reaction evidence="13">
        <text>2,5-diamino-6-hydroxy-4-(5-phosphoribosylamino)-pyrimidine + H2O + H(+) = 5-amino-6-(5-phospho-D-ribosylamino)uracil + NH4(+)</text>
        <dbReference type="Rhea" id="RHEA:21868"/>
        <dbReference type="ChEBI" id="CHEBI:15377"/>
        <dbReference type="ChEBI" id="CHEBI:15378"/>
        <dbReference type="ChEBI" id="CHEBI:28938"/>
        <dbReference type="ChEBI" id="CHEBI:58453"/>
        <dbReference type="ChEBI" id="CHEBI:58614"/>
        <dbReference type="EC" id="3.5.4.26"/>
    </reaction>
</comment>
<dbReference type="EMBL" id="MOEN01000002">
    <property type="protein sequence ID" value="OMH41295.1"/>
    <property type="molecule type" value="Genomic_DNA"/>
</dbReference>
<comment type="function">
    <text evidence="1 13">Converts 2,5-diamino-6-(ribosylamino)-4(3h)-pyrimidinone 5'-phosphate into 5-amino-6-(ribosylamino)-2,4(1h,3h)-pyrimidinedione 5'-phosphate.</text>
</comment>
<dbReference type="FunFam" id="3.40.140.10:FF:000025">
    <property type="entry name" value="Riboflavin biosynthesis protein RibD"/>
    <property type="match status" value="1"/>
</dbReference>
<feature type="binding site" evidence="16">
    <location>
        <position position="84"/>
    </location>
    <ligand>
        <name>Zn(2+)</name>
        <dbReference type="ChEBI" id="CHEBI:29105"/>
        <note>catalytic</note>
    </ligand>
</feature>
<evidence type="ECO:0000256" key="2">
    <source>
        <dbReference type="ARBA" id="ARBA00004882"/>
    </source>
</evidence>
<dbReference type="AlphaFoldDB" id="A0A1R1MNA4"/>
<evidence type="ECO:0000256" key="12">
    <source>
        <dbReference type="ARBA" id="ARBA00023268"/>
    </source>
</evidence>
<dbReference type="InterPro" id="IPR002734">
    <property type="entry name" value="RibDG_C"/>
</dbReference>
<dbReference type="InterPro" id="IPR002125">
    <property type="entry name" value="CMP_dCMP_dom"/>
</dbReference>
<comment type="catalytic activity">
    <reaction evidence="13">
        <text>5-amino-6-(5-phospho-D-ribitylamino)uracil + NADP(+) = 5-amino-6-(5-phospho-D-ribosylamino)uracil + NADPH + H(+)</text>
        <dbReference type="Rhea" id="RHEA:17845"/>
        <dbReference type="ChEBI" id="CHEBI:15378"/>
        <dbReference type="ChEBI" id="CHEBI:57783"/>
        <dbReference type="ChEBI" id="CHEBI:58349"/>
        <dbReference type="ChEBI" id="CHEBI:58421"/>
        <dbReference type="ChEBI" id="CHEBI:58453"/>
        <dbReference type="EC" id="1.1.1.193"/>
    </reaction>
</comment>
<feature type="binding site" evidence="15">
    <location>
        <position position="183"/>
    </location>
    <ligand>
        <name>substrate</name>
    </ligand>
</feature>
<dbReference type="NCBIfam" id="TIGR00326">
    <property type="entry name" value="eubact_ribD"/>
    <property type="match status" value="1"/>
</dbReference>
<evidence type="ECO:0000256" key="7">
    <source>
        <dbReference type="ARBA" id="ARBA00022723"/>
    </source>
</evidence>
<feature type="binding site" evidence="15">
    <location>
        <position position="195"/>
    </location>
    <ligand>
        <name>NADP(+)</name>
        <dbReference type="ChEBI" id="CHEBI:58349"/>
    </ligand>
</feature>
<evidence type="ECO:0000256" key="1">
    <source>
        <dbReference type="ARBA" id="ARBA00002151"/>
    </source>
</evidence>
<evidence type="ECO:0000256" key="6">
    <source>
        <dbReference type="ARBA" id="ARBA00022619"/>
    </source>
</evidence>
<gene>
    <name evidence="18" type="ORF">BLW93_01090</name>
</gene>
<dbReference type="GO" id="GO:0050661">
    <property type="term" value="F:NADP binding"/>
    <property type="evidence" value="ECO:0007669"/>
    <property type="project" value="InterPro"/>
</dbReference>
<evidence type="ECO:0000256" key="3">
    <source>
        <dbReference type="ARBA" id="ARBA00004910"/>
    </source>
</evidence>
<evidence type="ECO:0000313" key="19">
    <source>
        <dbReference type="Proteomes" id="UP000187408"/>
    </source>
</evidence>
<dbReference type="InterPro" id="IPR004794">
    <property type="entry name" value="Eubact_RibD"/>
</dbReference>
<feature type="binding site" evidence="15">
    <location>
        <position position="169"/>
    </location>
    <ligand>
        <name>NADP(+)</name>
        <dbReference type="ChEBI" id="CHEBI:58349"/>
    </ligand>
</feature>
<dbReference type="SUPFAM" id="SSF53927">
    <property type="entry name" value="Cytidine deaminase-like"/>
    <property type="match status" value="1"/>
</dbReference>
<dbReference type="Pfam" id="PF00383">
    <property type="entry name" value="dCMP_cyt_deam_1"/>
    <property type="match status" value="1"/>
</dbReference>
<feature type="binding site" evidence="15">
    <location>
        <position position="293"/>
    </location>
    <ligand>
        <name>substrate</name>
    </ligand>
</feature>
<keyword evidence="7 13" id="KW-0479">Metal-binding</keyword>
<dbReference type="GO" id="GO:0008270">
    <property type="term" value="F:zinc ion binding"/>
    <property type="evidence" value="ECO:0007669"/>
    <property type="project" value="InterPro"/>
</dbReference>
<evidence type="ECO:0000256" key="16">
    <source>
        <dbReference type="PIRSR" id="PIRSR006769-3"/>
    </source>
</evidence>
<feature type="binding site" evidence="15">
    <location>
        <position position="206"/>
    </location>
    <ligand>
        <name>substrate</name>
    </ligand>
</feature>
<evidence type="ECO:0000256" key="4">
    <source>
        <dbReference type="ARBA" id="ARBA00005259"/>
    </source>
</evidence>
<feature type="binding site" evidence="15">
    <location>
        <position position="203"/>
    </location>
    <ligand>
        <name>substrate</name>
    </ligand>
</feature>
<dbReference type="InterPro" id="IPR011549">
    <property type="entry name" value="RibD_C"/>
</dbReference>
<dbReference type="InterPro" id="IPR050765">
    <property type="entry name" value="Riboflavin_Biosynth_HTPR"/>
</dbReference>
<dbReference type="Pfam" id="PF01872">
    <property type="entry name" value="RibD_C"/>
    <property type="match status" value="1"/>
</dbReference>
<evidence type="ECO:0000256" key="5">
    <source>
        <dbReference type="ARBA" id="ARBA00007417"/>
    </source>
</evidence>
<evidence type="ECO:0000259" key="17">
    <source>
        <dbReference type="PROSITE" id="PS51747"/>
    </source>
</evidence>
<organism evidence="18 19">
    <name type="scientific">Desulfurobacterium indicum</name>
    <dbReference type="NCBI Taxonomy" id="1914305"/>
    <lineage>
        <taxon>Bacteria</taxon>
        <taxon>Pseudomonadati</taxon>
        <taxon>Aquificota</taxon>
        <taxon>Aquificia</taxon>
        <taxon>Desulfurobacteriales</taxon>
        <taxon>Desulfurobacteriaceae</taxon>
        <taxon>Desulfurobacterium</taxon>
    </lineage>
</organism>
<dbReference type="InterPro" id="IPR016192">
    <property type="entry name" value="APOBEC/CMP_deaminase_Zn-bd"/>
</dbReference>